<comment type="caution">
    <text evidence="2">The sequence shown here is derived from an EMBL/GenBank/DDBJ whole genome shotgun (WGS) entry which is preliminary data.</text>
</comment>
<sequence length="465" mass="53118">MPTNHVFVLNADKNFLSMVHPARARKLLSQNKASVFRTFPFVIILKKQIQIPHLKQYILKIDPGAVWTGFAIQCGFEIVFQMELKHRSNAIKSDLHLRSGFRRGRRSRNLRYRKKRFDRKKQLGWLAPSLRHRVQTTETWIKRFIKYCPISAIEIEQVRFDTQKIIQPEISGVEYQQGVLWGYEIREYLLDKWGRKCAYCDVENVPLEIEHIQAKSSCGSDRVSNLTLACHDCNQQKGNLDVADFLNQKYKFDLIAAKNRIDKILKQRTSPLSSAAAVNSTRFAIVDAAKRHNSNVLCWTGGRTKMNRCQQGFPKSHSIDAACIGESGSQIKFLTTQPLIVEAKGHGTRQSRRTNDKGFPAITVKTDKKTGEKTTSTVAPKRSYKHIQAGDIIKFELKKDSKTCSDKKKAIESTVKVKAGWYTARVKTPTPKGFEVKIGEHRVTVSSMVGVKFIYRNDGFSYSFL</sequence>
<dbReference type="Pfam" id="PF14279">
    <property type="entry name" value="HNH_5"/>
    <property type="match status" value="1"/>
</dbReference>
<dbReference type="CDD" id="cd00085">
    <property type="entry name" value="HNHc"/>
    <property type="match status" value="1"/>
</dbReference>
<gene>
    <name evidence="2" type="ORF">KME60_18740</name>
</gene>
<dbReference type="EMBL" id="JAHHGZ010000020">
    <property type="protein sequence ID" value="MBW4669396.1"/>
    <property type="molecule type" value="Genomic_DNA"/>
</dbReference>
<reference evidence="2" key="1">
    <citation type="submission" date="2021-05" db="EMBL/GenBank/DDBJ databases">
        <authorList>
            <person name="Pietrasiak N."/>
            <person name="Ward R."/>
            <person name="Stajich J.E."/>
            <person name="Kurbessoian T."/>
        </authorList>
    </citation>
    <scope>NUCLEOTIDE SEQUENCE</scope>
    <source>
        <strain evidence="2">GSE-NOS-MK-12-04C</strain>
    </source>
</reference>
<dbReference type="Gene3D" id="1.10.30.50">
    <property type="match status" value="1"/>
</dbReference>
<evidence type="ECO:0000259" key="1">
    <source>
        <dbReference type="SMART" id="SM00507"/>
    </source>
</evidence>
<organism evidence="2 3">
    <name type="scientific">Cyanomargarita calcarea GSE-NOS-MK-12-04C</name>
    <dbReference type="NCBI Taxonomy" id="2839659"/>
    <lineage>
        <taxon>Bacteria</taxon>
        <taxon>Bacillati</taxon>
        <taxon>Cyanobacteriota</taxon>
        <taxon>Cyanophyceae</taxon>
        <taxon>Nostocales</taxon>
        <taxon>Cyanomargaritaceae</taxon>
        <taxon>Cyanomargarita</taxon>
    </lineage>
</organism>
<protein>
    <submittedName>
        <fullName evidence="2">HNH endonuclease</fullName>
    </submittedName>
</protein>
<keyword evidence="2" id="KW-0540">Nuclease</keyword>
<dbReference type="InterPro" id="IPR029471">
    <property type="entry name" value="HNH_5"/>
</dbReference>
<proteinExistence type="predicted"/>
<dbReference type="NCBIfam" id="NF040563">
    <property type="entry name" value="guided_IscB"/>
    <property type="match status" value="1"/>
</dbReference>
<dbReference type="Pfam" id="PF14239">
    <property type="entry name" value="RRXRR"/>
    <property type="match status" value="1"/>
</dbReference>
<dbReference type="InterPro" id="IPR025938">
    <property type="entry name" value="RRXRR_dom"/>
</dbReference>
<dbReference type="InterPro" id="IPR003615">
    <property type="entry name" value="HNH_nuc"/>
</dbReference>
<evidence type="ECO:0000313" key="2">
    <source>
        <dbReference type="EMBL" id="MBW4669396.1"/>
    </source>
</evidence>
<feature type="domain" description="HNH nuclease" evidence="1">
    <location>
        <begin position="184"/>
        <end position="235"/>
    </location>
</feature>
<dbReference type="InterPro" id="IPR047693">
    <property type="entry name" value="RNA-guided_IscB-like"/>
</dbReference>
<dbReference type="AlphaFoldDB" id="A0A951QP35"/>
<dbReference type="SMART" id="SM00507">
    <property type="entry name" value="HNHc"/>
    <property type="match status" value="1"/>
</dbReference>
<keyword evidence="2" id="KW-0378">Hydrolase</keyword>
<evidence type="ECO:0000313" key="3">
    <source>
        <dbReference type="Proteomes" id="UP000729701"/>
    </source>
</evidence>
<name>A0A951QP35_9CYAN</name>
<reference evidence="2" key="2">
    <citation type="journal article" date="2022" name="Microbiol. Resour. Announc.">
        <title>Metagenome Sequencing to Explore Phylogenomics of Terrestrial Cyanobacteria.</title>
        <authorList>
            <person name="Ward R.D."/>
            <person name="Stajich J.E."/>
            <person name="Johansen J.R."/>
            <person name="Huntemann M."/>
            <person name="Clum A."/>
            <person name="Foster B."/>
            <person name="Foster B."/>
            <person name="Roux S."/>
            <person name="Palaniappan K."/>
            <person name="Varghese N."/>
            <person name="Mukherjee S."/>
            <person name="Reddy T.B.K."/>
            <person name="Daum C."/>
            <person name="Copeland A."/>
            <person name="Chen I.A."/>
            <person name="Ivanova N.N."/>
            <person name="Kyrpides N.C."/>
            <person name="Shapiro N."/>
            <person name="Eloe-Fadrosh E.A."/>
            <person name="Pietrasiak N."/>
        </authorList>
    </citation>
    <scope>NUCLEOTIDE SEQUENCE</scope>
    <source>
        <strain evidence="2">GSE-NOS-MK-12-04C</strain>
    </source>
</reference>
<dbReference type="GO" id="GO:0004519">
    <property type="term" value="F:endonuclease activity"/>
    <property type="evidence" value="ECO:0007669"/>
    <property type="project" value="UniProtKB-KW"/>
</dbReference>
<dbReference type="Proteomes" id="UP000729701">
    <property type="component" value="Unassembled WGS sequence"/>
</dbReference>
<keyword evidence="2" id="KW-0255">Endonuclease</keyword>
<accession>A0A951QP35</accession>